<sequence>MLSRDYIGERQRLSCNLLNPTNKEIFFIEFADIQVTCITIFRLECQQIKYILYLRVPPLQVCMDLLPSGYEIHRPPANEVTSNALTELQWIGGPDSPYKHDRTSVEVLKEPRLLLFYFKEPINESEMDTYTEEENEKLSRDQKSGSMLYKIGGKSRKAVQQYKTELPPANYMKAMDIWLFICIFIVFSTLVEFALSYNNQQKQCIKHATEMRSANEVKKTESEKVTHCWILGN</sequence>
<dbReference type="InterPro" id="IPR036719">
    <property type="entry name" value="Neuro-gated_channel_TM_sf"/>
</dbReference>
<dbReference type="GO" id="GO:0016020">
    <property type="term" value="C:membrane"/>
    <property type="evidence" value="ECO:0007669"/>
    <property type="project" value="InterPro"/>
</dbReference>
<accession>A0A8T0FUV7</accession>
<reference evidence="2" key="1">
    <citation type="journal article" date="2020" name="bioRxiv">
        <title>Chromosome-level reference genome of the European wasp spider Argiope bruennichi: a resource for studies on range expansion and evolutionary adaptation.</title>
        <authorList>
            <person name="Sheffer M.M."/>
            <person name="Hoppe A."/>
            <person name="Krehenwinkel H."/>
            <person name="Uhl G."/>
            <person name="Kuss A.W."/>
            <person name="Jensen L."/>
            <person name="Jensen C."/>
            <person name="Gillespie R.G."/>
            <person name="Hoff K.J."/>
            <person name="Prost S."/>
        </authorList>
    </citation>
    <scope>NUCLEOTIDE SEQUENCE</scope>
</reference>
<feature type="transmembrane region" description="Helical" evidence="1">
    <location>
        <begin position="177"/>
        <end position="197"/>
    </location>
</feature>
<evidence type="ECO:0000256" key="1">
    <source>
        <dbReference type="SAM" id="Phobius"/>
    </source>
</evidence>
<dbReference type="AlphaFoldDB" id="A0A8T0FUV7"/>
<gene>
    <name evidence="2" type="ORF">HNY73_002004</name>
</gene>
<reference evidence="2" key="2">
    <citation type="submission" date="2020-06" db="EMBL/GenBank/DDBJ databases">
        <authorList>
            <person name="Sheffer M."/>
        </authorList>
    </citation>
    <scope>NUCLEOTIDE SEQUENCE</scope>
</reference>
<evidence type="ECO:0000313" key="3">
    <source>
        <dbReference type="Proteomes" id="UP000807504"/>
    </source>
</evidence>
<dbReference type="GO" id="GO:0006811">
    <property type="term" value="P:monoatomic ion transport"/>
    <property type="evidence" value="ECO:0007669"/>
    <property type="project" value="InterPro"/>
</dbReference>
<dbReference type="EMBL" id="JABXBU010000002">
    <property type="protein sequence ID" value="KAF8793978.1"/>
    <property type="molecule type" value="Genomic_DNA"/>
</dbReference>
<dbReference type="Gene3D" id="6.10.250.2810">
    <property type="match status" value="1"/>
</dbReference>
<name>A0A8T0FUV7_ARGBR</name>
<dbReference type="Proteomes" id="UP000807504">
    <property type="component" value="Unassembled WGS sequence"/>
</dbReference>
<keyword evidence="1" id="KW-1133">Transmembrane helix</keyword>
<proteinExistence type="predicted"/>
<dbReference type="SUPFAM" id="SSF90112">
    <property type="entry name" value="Neurotransmitter-gated ion-channel transmembrane pore"/>
    <property type="match status" value="1"/>
</dbReference>
<organism evidence="2 3">
    <name type="scientific">Argiope bruennichi</name>
    <name type="common">Wasp spider</name>
    <name type="synonym">Aranea bruennichi</name>
    <dbReference type="NCBI Taxonomy" id="94029"/>
    <lineage>
        <taxon>Eukaryota</taxon>
        <taxon>Metazoa</taxon>
        <taxon>Ecdysozoa</taxon>
        <taxon>Arthropoda</taxon>
        <taxon>Chelicerata</taxon>
        <taxon>Arachnida</taxon>
        <taxon>Araneae</taxon>
        <taxon>Araneomorphae</taxon>
        <taxon>Entelegynae</taxon>
        <taxon>Araneoidea</taxon>
        <taxon>Araneidae</taxon>
        <taxon>Argiope</taxon>
    </lineage>
</organism>
<keyword evidence="3" id="KW-1185">Reference proteome</keyword>
<keyword evidence="1" id="KW-0812">Transmembrane</keyword>
<comment type="caution">
    <text evidence="2">The sequence shown here is derived from an EMBL/GenBank/DDBJ whole genome shotgun (WGS) entry which is preliminary data.</text>
</comment>
<keyword evidence="1" id="KW-0472">Membrane</keyword>
<evidence type="ECO:0000313" key="2">
    <source>
        <dbReference type="EMBL" id="KAF8793978.1"/>
    </source>
</evidence>
<protein>
    <submittedName>
        <fullName evidence="2">Uncharacterized protein</fullName>
    </submittedName>
</protein>